<gene>
    <name evidence="2" type="ORF">ABR189_22805</name>
</gene>
<feature type="domain" description="DUF6922" evidence="1">
    <location>
        <begin position="12"/>
        <end position="63"/>
    </location>
</feature>
<sequence length="103" mass="12390">MQTNPDITKPALSRRAFWDIDLRKLDFDRYPEFTVIRAMERGTSNDIREIFRYYGKDRIRNIVTNSERLLPRAQVISRRLFHLRNSDFKCSTGKLRAMNFSKF</sequence>
<dbReference type="InterPro" id="IPR053830">
    <property type="entry name" value="DUF6922"/>
</dbReference>
<dbReference type="Proteomes" id="UP001549749">
    <property type="component" value="Unassembled WGS sequence"/>
</dbReference>
<proteinExistence type="predicted"/>
<evidence type="ECO:0000313" key="3">
    <source>
        <dbReference type="Proteomes" id="UP001549749"/>
    </source>
</evidence>
<name>A0ABV2TC78_9BACT</name>
<evidence type="ECO:0000259" key="1">
    <source>
        <dbReference type="Pfam" id="PF21956"/>
    </source>
</evidence>
<dbReference type="Pfam" id="PF21956">
    <property type="entry name" value="DUF6922"/>
    <property type="match status" value="1"/>
</dbReference>
<accession>A0ABV2TC78</accession>
<protein>
    <recommendedName>
        <fullName evidence="1">DUF6922 domain-containing protein</fullName>
    </recommendedName>
</protein>
<organism evidence="2 3">
    <name type="scientific">Chitinophaga defluvii</name>
    <dbReference type="NCBI Taxonomy" id="3163343"/>
    <lineage>
        <taxon>Bacteria</taxon>
        <taxon>Pseudomonadati</taxon>
        <taxon>Bacteroidota</taxon>
        <taxon>Chitinophagia</taxon>
        <taxon>Chitinophagales</taxon>
        <taxon>Chitinophagaceae</taxon>
        <taxon>Chitinophaga</taxon>
    </lineage>
</organism>
<comment type="caution">
    <text evidence="2">The sequence shown here is derived from an EMBL/GenBank/DDBJ whole genome shotgun (WGS) entry which is preliminary data.</text>
</comment>
<evidence type="ECO:0000313" key="2">
    <source>
        <dbReference type="EMBL" id="MET7000240.1"/>
    </source>
</evidence>
<keyword evidence="3" id="KW-1185">Reference proteome</keyword>
<dbReference type="EMBL" id="JBEXAC010000002">
    <property type="protein sequence ID" value="MET7000240.1"/>
    <property type="molecule type" value="Genomic_DNA"/>
</dbReference>
<reference evidence="2 3" key="1">
    <citation type="submission" date="2024-06" db="EMBL/GenBank/DDBJ databases">
        <title>Chitinophaga defluvii sp. nov., isolated from municipal sewage.</title>
        <authorList>
            <person name="Zhang L."/>
        </authorList>
    </citation>
    <scope>NUCLEOTIDE SEQUENCE [LARGE SCALE GENOMIC DNA]</scope>
    <source>
        <strain evidence="2 3">H8</strain>
    </source>
</reference>
<dbReference type="RefSeq" id="WP_354662800.1">
    <property type="nucleotide sequence ID" value="NZ_JBEXAC010000002.1"/>
</dbReference>